<keyword evidence="12" id="KW-1185">Reference proteome</keyword>
<dbReference type="GO" id="GO:0005886">
    <property type="term" value="C:plasma membrane"/>
    <property type="evidence" value="ECO:0007669"/>
    <property type="project" value="UniProtKB-SubCell"/>
</dbReference>
<keyword evidence="5 10" id="KW-1133">Transmembrane helix</keyword>
<feature type="transmembrane region" description="Helical" evidence="10">
    <location>
        <begin position="33"/>
        <end position="54"/>
    </location>
</feature>
<dbReference type="Proteomes" id="UP000011058">
    <property type="component" value="Chromosome"/>
</dbReference>
<dbReference type="PANTHER" id="PTHR30561:SF0">
    <property type="entry name" value="GUANIDINIUM EXPORTER"/>
    <property type="match status" value="1"/>
</dbReference>
<dbReference type="KEGG" id="fae:FAES_2096"/>
<organism evidence="11 12">
    <name type="scientific">Fibrella aestuarina BUZ 2</name>
    <dbReference type="NCBI Taxonomy" id="1166018"/>
    <lineage>
        <taxon>Bacteria</taxon>
        <taxon>Pseudomonadati</taxon>
        <taxon>Bacteroidota</taxon>
        <taxon>Cytophagia</taxon>
        <taxon>Cytophagales</taxon>
        <taxon>Spirosomataceae</taxon>
        <taxon>Fibrella</taxon>
    </lineage>
</organism>
<dbReference type="InterPro" id="IPR037185">
    <property type="entry name" value="EmrE-like"/>
</dbReference>
<dbReference type="RefSeq" id="WP_015331204.1">
    <property type="nucleotide sequence ID" value="NC_020054.1"/>
</dbReference>
<evidence type="ECO:0000313" key="12">
    <source>
        <dbReference type="Proteomes" id="UP000011058"/>
    </source>
</evidence>
<comment type="similarity">
    <text evidence="7">Belongs to the drug/metabolite transporter (DMT) superfamily. Small multidrug resistance (SMR) (TC 2.A.7.1) family. Gdx/SugE subfamily.</text>
</comment>
<gene>
    <name evidence="11" type="ORF">FAES_2096</name>
</gene>
<evidence type="ECO:0000256" key="9">
    <source>
        <dbReference type="RuleBase" id="RU003942"/>
    </source>
</evidence>
<dbReference type="PANTHER" id="PTHR30561">
    <property type="entry name" value="SMR FAMILY PROTON-DEPENDENT DRUG EFFLUX TRANSPORTER SUGE"/>
    <property type="match status" value="1"/>
</dbReference>
<sequence length="117" mass="12734">MAWLFLALAALCQTVWTFSLKFADFKALASFQFSLPVVGPVLLNVVSGLVNVFFLNQAFRYVPITTAFGIWTALTLIFIKLADVVVYKAPWSAGELFFIGLLAVAIVGLKWVGSGNA</sequence>
<dbReference type="eggNOG" id="COG2076">
    <property type="taxonomic scope" value="Bacteria"/>
</dbReference>
<evidence type="ECO:0000256" key="3">
    <source>
        <dbReference type="ARBA" id="ARBA00022475"/>
    </source>
</evidence>
<name>I0K7K2_9BACT</name>
<dbReference type="Gene3D" id="1.10.3730.20">
    <property type="match status" value="1"/>
</dbReference>
<evidence type="ECO:0000256" key="1">
    <source>
        <dbReference type="ARBA" id="ARBA00004651"/>
    </source>
</evidence>
<accession>I0K7K2</accession>
<dbReference type="GO" id="GO:0022857">
    <property type="term" value="F:transmembrane transporter activity"/>
    <property type="evidence" value="ECO:0007669"/>
    <property type="project" value="InterPro"/>
</dbReference>
<keyword evidence="4 9" id="KW-0812">Transmembrane</keyword>
<dbReference type="Pfam" id="PF00893">
    <property type="entry name" value="Multi_Drug_Res"/>
    <property type="match status" value="1"/>
</dbReference>
<evidence type="ECO:0000313" key="11">
    <source>
        <dbReference type="EMBL" id="CCH00105.1"/>
    </source>
</evidence>
<dbReference type="SUPFAM" id="SSF103481">
    <property type="entry name" value="Multidrug resistance efflux transporter EmrE"/>
    <property type="match status" value="1"/>
</dbReference>
<evidence type="ECO:0000256" key="6">
    <source>
        <dbReference type="ARBA" id="ARBA00023136"/>
    </source>
</evidence>
<proteinExistence type="inferred from homology"/>
<evidence type="ECO:0000256" key="5">
    <source>
        <dbReference type="ARBA" id="ARBA00022989"/>
    </source>
</evidence>
<dbReference type="STRING" id="1166018.FAES_2096"/>
<dbReference type="InterPro" id="IPR045324">
    <property type="entry name" value="Small_multidrug_res"/>
</dbReference>
<evidence type="ECO:0000256" key="8">
    <source>
        <dbReference type="ARBA" id="ARBA00039168"/>
    </source>
</evidence>
<comment type="subcellular location">
    <subcellularLocation>
        <location evidence="1 9">Cell membrane</location>
        <topology evidence="1 9">Multi-pass membrane protein</topology>
    </subcellularLocation>
</comment>
<dbReference type="OrthoDB" id="21828at2"/>
<reference evidence="11 12" key="1">
    <citation type="journal article" date="2012" name="J. Bacteriol.">
        <title>Genome Sequence of Fibrella aestuarina BUZ 2T, a Filamentous Marine Bacterium.</title>
        <authorList>
            <person name="Filippini M."/>
            <person name="Qi W."/>
            <person name="Blom J."/>
            <person name="Goesmann A."/>
            <person name="Smits T.H."/>
            <person name="Bagheri H.C."/>
        </authorList>
    </citation>
    <scope>NUCLEOTIDE SEQUENCE [LARGE SCALE GENOMIC DNA]</scope>
    <source>
        <strain evidence="12">BUZ 2T</strain>
    </source>
</reference>
<protein>
    <recommendedName>
        <fullName evidence="8">Guanidinium exporter</fullName>
    </recommendedName>
</protein>
<keyword evidence="2" id="KW-0813">Transport</keyword>
<keyword evidence="6 10" id="KW-0472">Membrane</keyword>
<feature type="transmembrane region" description="Helical" evidence="10">
    <location>
        <begin position="61"/>
        <end position="79"/>
    </location>
</feature>
<feature type="transmembrane region" description="Helical" evidence="10">
    <location>
        <begin position="91"/>
        <end position="112"/>
    </location>
</feature>
<keyword evidence="3" id="KW-1003">Cell membrane</keyword>
<evidence type="ECO:0000256" key="7">
    <source>
        <dbReference type="ARBA" id="ARBA00038151"/>
    </source>
</evidence>
<dbReference type="HOGENOM" id="CLU_133067_1_2_10"/>
<evidence type="ECO:0000256" key="10">
    <source>
        <dbReference type="SAM" id="Phobius"/>
    </source>
</evidence>
<dbReference type="AlphaFoldDB" id="I0K7K2"/>
<dbReference type="InterPro" id="IPR000390">
    <property type="entry name" value="Small_drug/metabolite_transptr"/>
</dbReference>
<evidence type="ECO:0000256" key="2">
    <source>
        <dbReference type="ARBA" id="ARBA00022448"/>
    </source>
</evidence>
<dbReference type="EMBL" id="HE796683">
    <property type="protein sequence ID" value="CCH00105.1"/>
    <property type="molecule type" value="Genomic_DNA"/>
</dbReference>
<evidence type="ECO:0000256" key="4">
    <source>
        <dbReference type="ARBA" id="ARBA00022692"/>
    </source>
</evidence>